<protein>
    <submittedName>
        <fullName evidence="1">Uncharacterized protein</fullName>
    </submittedName>
</protein>
<gene>
    <name evidence="1" type="ORF">F1609_21640</name>
</gene>
<name>A0ABX0M6A2_9BURK</name>
<sequence>MLISKKSISEMLRVNSKIVWDHYAKDGATFKWVPLLTLAGFSGNSLGLADDGSWVYGTSKGIRRLDSVDNCFFILPALVYERKEFIVELQRSFDRVGVQNVLIKTFPFDSMILSAIQDGAQFLNDAMRWIDGGYPMSDGICSALLARNLNFSCIKKYEEDRIKSILDVGKLLTAP</sequence>
<dbReference type="EMBL" id="VVIW01000014">
    <property type="protein sequence ID" value="NHZ42755.1"/>
    <property type="molecule type" value="Genomic_DNA"/>
</dbReference>
<accession>A0ABX0M6A2</accession>
<reference evidence="1 2" key="1">
    <citation type="submission" date="2019-09" db="EMBL/GenBank/DDBJ databases">
        <title>Taxonomy of Antarctic Massilia spp.: description of Massilia rubra sp. nov., Massilia aquatica sp. nov., Massilia mucilaginosa sp. nov., Massilia frigida sp. nov. isolated from streams, lakes and regoliths.</title>
        <authorList>
            <person name="Holochova P."/>
            <person name="Sedlacek I."/>
            <person name="Kralova S."/>
            <person name="Maslanova I."/>
            <person name="Busse H.-J."/>
            <person name="Stankova E."/>
            <person name="Vrbovska V."/>
            <person name="Kovarovic V."/>
            <person name="Bartak M."/>
            <person name="Svec P."/>
            <person name="Pantucek R."/>
        </authorList>
    </citation>
    <scope>NUCLEOTIDE SEQUENCE [LARGE SCALE GENOMIC DNA]</scope>
    <source>
        <strain evidence="1 2">CCM 8693</strain>
    </source>
</reference>
<keyword evidence="2" id="KW-1185">Reference proteome</keyword>
<proteinExistence type="predicted"/>
<dbReference type="Proteomes" id="UP000819052">
    <property type="component" value="Unassembled WGS sequence"/>
</dbReference>
<evidence type="ECO:0000313" key="2">
    <source>
        <dbReference type="Proteomes" id="UP000819052"/>
    </source>
</evidence>
<organism evidence="1 2">
    <name type="scientific">Massilia aquatica</name>
    <dbReference type="NCBI Taxonomy" id="2609000"/>
    <lineage>
        <taxon>Bacteria</taxon>
        <taxon>Pseudomonadati</taxon>
        <taxon>Pseudomonadota</taxon>
        <taxon>Betaproteobacteria</taxon>
        <taxon>Burkholderiales</taxon>
        <taxon>Oxalobacteraceae</taxon>
        <taxon>Telluria group</taxon>
        <taxon>Massilia</taxon>
    </lineage>
</organism>
<comment type="caution">
    <text evidence="1">The sequence shown here is derived from an EMBL/GenBank/DDBJ whole genome shotgun (WGS) entry which is preliminary data.</text>
</comment>
<evidence type="ECO:0000313" key="1">
    <source>
        <dbReference type="EMBL" id="NHZ42755.1"/>
    </source>
</evidence>
<dbReference type="RefSeq" id="WP_167078744.1">
    <property type="nucleotide sequence ID" value="NZ_VVIW01000014.1"/>
</dbReference>